<dbReference type="InterPro" id="IPR016005">
    <property type="entry name" value="Erg8"/>
</dbReference>
<dbReference type="EMBL" id="JAFCMP010000192">
    <property type="protein sequence ID" value="KAG5183660.1"/>
    <property type="molecule type" value="Genomic_DNA"/>
</dbReference>
<dbReference type="InterPro" id="IPR036554">
    <property type="entry name" value="GHMP_kinase_C_sf"/>
</dbReference>
<evidence type="ECO:0000313" key="13">
    <source>
        <dbReference type="EMBL" id="KAG5183660.1"/>
    </source>
</evidence>
<dbReference type="PANTHER" id="PTHR31814:SF2">
    <property type="entry name" value="PHOSPHOMEVALONATE KINASE"/>
    <property type="match status" value="1"/>
</dbReference>
<dbReference type="GO" id="GO:0004631">
    <property type="term" value="F:phosphomevalonate kinase activity"/>
    <property type="evidence" value="ECO:0007669"/>
    <property type="project" value="UniProtKB-EC"/>
</dbReference>
<dbReference type="EC" id="2.7.4.2" evidence="4"/>
<evidence type="ECO:0000256" key="8">
    <source>
        <dbReference type="ARBA" id="ARBA00022777"/>
    </source>
</evidence>
<dbReference type="AlphaFoldDB" id="A0A835YYC0"/>
<evidence type="ECO:0000256" key="1">
    <source>
        <dbReference type="ARBA" id="ARBA00004474"/>
    </source>
</evidence>
<comment type="caution">
    <text evidence="13">The sequence shown here is derived from an EMBL/GenBank/DDBJ whole genome shotgun (WGS) entry which is preliminary data.</text>
</comment>
<evidence type="ECO:0000256" key="5">
    <source>
        <dbReference type="ARBA" id="ARBA00022516"/>
    </source>
</evidence>
<dbReference type="SUPFAM" id="SSF54211">
    <property type="entry name" value="Ribosomal protein S5 domain 2-like"/>
    <property type="match status" value="1"/>
</dbReference>
<dbReference type="InterPro" id="IPR014721">
    <property type="entry name" value="Ribsml_uS5_D2-typ_fold_subgr"/>
</dbReference>
<sequence>MCAVCLWVLDRTRRCVSAPGKVLLTGGYLVLEQPNSGIVLGTTARFHTTTCWERYAPLCLLLQQTSSHTQNLAITVDSPQFRQQYYYTCSFPPAGVLPVLSPKTGQPSNVYVECTLKYVMAFLATEMAEQQLSGVLHIKLEADNDFYSQTAQLQARGLPVTAEALASLPTFLPCPTVDGHLQVSKTGMGSSAAMITSLVGALLVTFHAVELPSADTPTICDASGNVVEGMRIVHNLAQACHAAAQGKIGSGFDVAAAVYGTHVYTRFSPTVLADVLSATDGEEGVGDRLRFAVVATQWDLKREPIHLPQGFCLLMGDVQGGSSTPSMVKSVLKWRAAESTKDSSADLWGKLAQVNNSIRELLQELSGLDGSGSSSSNSLSAAATYQHLSLLPSHQRGSVSSTASSSLCKLRDAFVQMRALLREMGDAAGVPIEPPEQTALANATAALPGVLCSGVPGAGGVDAIYAIVVHPSAASAVQDLWASWQTVSSTGTTDAQRPAVCPLLLRATGAALGDGIVCKVLDHLNKSTISDHVDSETQ</sequence>
<evidence type="ECO:0000256" key="3">
    <source>
        <dbReference type="ARBA" id="ARBA00006495"/>
    </source>
</evidence>
<evidence type="ECO:0000256" key="6">
    <source>
        <dbReference type="ARBA" id="ARBA00022679"/>
    </source>
</evidence>
<dbReference type="PIRSF" id="PIRSF017288">
    <property type="entry name" value="PMK_GHMP_euk"/>
    <property type="match status" value="1"/>
</dbReference>
<keyword evidence="8 13" id="KW-0418">Kinase</keyword>
<dbReference type="GO" id="GO:0005777">
    <property type="term" value="C:peroxisome"/>
    <property type="evidence" value="ECO:0007669"/>
    <property type="project" value="TreeGrafter"/>
</dbReference>
<evidence type="ECO:0000256" key="10">
    <source>
        <dbReference type="ARBA" id="ARBA00022955"/>
    </source>
</evidence>
<keyword evidence="6" id="KW-0808">Transferase</keyword>
<evidence type="ECO:0000256" key="7">
    <source>
        <dbReference type="ARBA" id="ARBA00022741"/>
    </source>
</evidence>
<keyword evidence="5" id="KW-0444">Lipid biosynthesis</keyword>
<gene>
    <name evidence="13" type="ORF">JKP88DRAFT_181681</name>
</gene>
<name>A0A835YYC0_9STRA</name>
<comment type="pathway">
    <text evidence="2">Isoprenoid biosynthesis; isopentenyl diphosphate biosynthesis via mevalonate pathway; isopentenyl diphosphate from (R)-mevalonate: step 2/3.</text>
</comment>
<evidence type="ECO:0000256" key="2">
    <source>
        <dbReference type="ARBA" id="ARBA00005017"/>
    </source>
</evidence>
<keyword evidence="11" id="KW-0443">Lipid metabolism</keyword>
<dbReference type="GO" id="GO:0009536">
    <property type="term" value="C:plastid"/>
    <property type="evidence" value="ECO:0007669"/>
    <property type="project" value="UniProtKB-SubCell"/>
</dbReference>
<dbReference type="Proteomes" id="UP000664859">
    <property type="component" value="Unassembled WGS sequence"/>
</dbReference>
<evidence type="ECO:0000256" key="11">
    <source>
        <dbReference type="ARBA" id="ARBA00023098"/>
    </source>
</evidence>
<dbReference type="Gene3D" id="3.30.230.10">
    <property type="match status" value="1"/>
</dbReference>
<evidence type="ECO:0000256" key="9">
    <source>
        <dbReference type="ARBA" id="ARBA00022840"/>
    </source>
</evidence>
<keyword evidence="12" id="KW-0753">Steroid metabolism</keyword>
<dbReference type="PANTHER" id="PTHR31814">
    <property type="match status" value="1"/>
</dbReference>
<evidence type="ECO:0000256" key="4">
    <source>
        <dbReference type="ARBA" id="ARBA00012958"/>
    </source>
</evidence>
<keyword evidence="7" id="KW-0547">Nucleotide-binding</keyword>
<evidence type="ECO:0000313" key="14">
    <source>
        <dbReference type="Proteomes" id="UP000664859"/>
    </source>
</evidence>
<dbReference type="GO" id="GO:0019287">
    <property type="term" value="P:isopentenyl diphosphate biosynthetic process, mevalonate pathway"/>
    <property type="evidence" value="ECO:0007669"/>
    <property type="project" value="TreeGrafter"/>
</dbReference>
<accession>A0A835YYC0</accession>
<dbReference type="InterPro" id="IPR020568">
    <property type="entry name" value="Ribosomal_Su5_D2-typ_SF"/>
</dbReference>
<dbReference type="OrthoDB" id="10262935at2759"/>
<dbReference type="InterPro" id="IPR035102">
    <property type="entry name" value="Phosphomevalonate_kinase"/>
</dbReference>
<keyword evidence="10" id="KW-0752">Steroid biosynthesis</keyword>
<dbReference type="Gene3D" id="3.30.70.890">
    <property type="entry name" value="GHMP kinase, C-terminal domain"/>
    <property type="match status" value="1"/>
</dbReference>
<reference evidence="13" key="1">
    <citation type="submission" date="2021-02" db="EMBL/GenBank/DDBJ databases">
        <title>First Annotated Genome of the Yellow-green Alga Tribonema minus.</title>
        <authorList>
            <person name="Mahan K.M."/>
        </authorList>
    </citation>
    <scope>NUCLEOTIDE SEQUENCE</scope>
    <source>
        <strain evidence="13">UTEX B ZZ1240</strain>
    </source>
</reference>
<dbReference type="GO" id="GO:0005524">
    <property type="term" value="F:ATP binding"/>
    <property type="evidence" value="ECO:0007669"/>
    <property type="project" value="UniProtKB-KW"/>
</dbReference>
<organism evidence="13 14">
    <name type="scientific">Tribonema minus</name>
    <dbReference type="NCBI Taxonomy" id="303371"/>
    <lineage>
        <taxon>Eukaryota</taxon>
        <taxon>Sar</taxon>
        <taxon>Stramenopiles</taxon>
        <taxon>Ochrophyta</taxon>
        <taxon>PX clade</taxon>
        <taxon>Xanthophyceae</taxon>
        <taxon>Tribonematales</taxon>
        <taxon>Tribonemataceae</taxon>
        <taxon>Tribonema</taxon>
    </lineage>
</organism>
<evidence type="ECO:0000256" key="12">
    <source>
        <dbReference type="ARBA" id="ARBA00023221"/>
    </source>
</evidence>
<dbReference type="GO" id="GO:0010142">
    <property type="term" value="P:farnesyl diphosphate biosynthetic process, mevalonate pathway"/>
    <property type="evidence" value="ECO:0007669"/>
    <property type="project" value="TreeGrafter"/>
</dbReference>
<keyword evidence="14" id="KW-1185">Reference proteome</keyword>
<keyword evidence="9" id="KW-0067">ATP-binding</keyword>
<protein>
    <recommendedName>
        <fullName evidence="4">phosphomevalonate kinase</fullName>
        <ecNumber evidence="4">2.7.4.2</ecNumber>
    </recommendedName>
</protein>
<comment type="subcellular location">
    <subcellularLocation>
        <location evidence="1">Plastid</location>
    </subcellularLocation>
</comment>
<comment type="similarity">
    <text evidence="3">Belongs to the GHMP kinase family. Mevalonate kinase subfamily.</text>
</comment>
<dbReference type="GO" id="GO:0006694">
    <property type="term" value="P:steroid biosynthetic process"/>
    <property type="evidence" value="ECO:0007669"/>
    <property type="project" value="UniProtKB-KW"/>
</dbReference>
<proteinExistence type="inferred from homology"/>